<gene>
    <name evidence="2" type="ORF">JCM21738_4838</name>
</gene>
<organism evidence="2 3">
    <name type="scientific">Mesobacillus boroniphilus JCM 21738</name>
    <dbReference type="NCBI Taxonomy" id="1294265"/>
    <lineage>
        <taxon>Bacteria</taxon>
        <taxon>Bacillati</taxon>
        <taxon>Bacillota</taxon>
        <taxon>Bacilli</taxon>
        <taxon>Bacillales</taxon>
        <taxon>Bacillaceae</taxon>
        <taxon>Mesobacillus</taxon>
    </lineage>
</organism>
<accession>W4RVC5</accession>
<evidence type="ECO:0000313" key="3">
    <source>
        <dbReference type="Proteomes" id="UP000018949"/>
    </source>
</evidence>
<feature type="compositionally biased region" description="Basic residues" evidence="1">
    <location>
        <begin position="1"/>
        <end position="10"/>
    </location>
</feature>
<dbReference type="AlphaFoldDB" id="W4RVC5"/>
<sequence length="86" mass="10161">MKHTAHKKQLFRAEPEDEPNESKELEFEEKFVGSNVKEDLIDAFLNEKSSEYSLSKDESSEKFYYAEESTEESFIIEESSQHFFPK</sequence>
<reference evidence="2 3" key="1">
    <citation type="submission" date="2013-12" db="EMBL/GenBank/DDBJ databases">
        <title>NBRP : Genome information of microbial organism related human and environment.</title>
        <authorList>
            <person name="Hattori M."/>
            <person name="Oshima K."/>
            <person name="Inaba H."/>
            <person name="Suda W."/>
            <person name="Sakamoto M."/>
            <person name="Iino T."/>
            <person name="Kitahara M."/>
            <person name="Oshida Y."/>
            <person name="Iida T."/>
            <person name="Kudo T."/>
            <person name="Itoh T."/>
            <person name="Ahmed I."/>
            <person name="Ohkuma M."/>
        </authorList>
    </citation>
    <scope>NUCLEOTIDE SEQUENCE [LARGE SCALE GENOMIC DNA]</scope>
    <source>
        <strain evidence="2 3">JCM 21738</strain>
    </source>
</reference>
<dbReference type="RefSeq" id="WP_035209860.1">
    <property type="nucleotide sequence ID" value="NZ_BAUW01000099.1"/>
</dbReference>
<comment type="caution">
    <text evidence="2">The sequence shown here is derived from an EMBL/GenBank/DDBJ whole genome shotgun (WGS) entry which is preliminary data.</text>
</comment>
<evidence type="ECO:0000313" key="2">
    <source>
        <dbReference type="EMBL" id="GAE47818.1"/>
    </source>
</evidence>
<name>W4RVC5_9BACI</name>
<dbReference type="EMBL" id="BAUW01000099">
    <property type="protein sequence ID" value="GAE47818.1"/>
    <property type="molecule type" value="Genomic_DNA"/>
</dbReference>
<proteinExistence type="predicted"/>
<dbReference type="Proteomes" id="UP000018949">
    <property type="component" value="Unassembled WGS sequence"/>
</dbReference>
<keyword evidence="3" id="KW-1185">Reference proteome</keyword>
<feature type="region of interest" description="Disordered" evidence="1">
    <location>
        <begin position="1"/>
        <end position="26"/>
    </location>
</feature>
<evidence type="ECO:0000256" key="1">
    <source>
        <dbReference type="SAM" id="MobiDB-lite"/>
    </source>
</evidence>
<protein>
    <submittedName>
        <fullName evidence="2">Uncharacterized protein</fullName>
    </submittedName>
</protein>